<keyword evidence="3" id="KW-1185">Reference proteome</keyword>
<dbReference type="SUPFAM" id="SSF89447">
    <property type="entry name" value="AbrB/MazE/MraZ-like"/>
    <property type="match status" value="1"/>
</dbReference>
<dbReference type="Gene3D" id="2.10.260.10">
    <property type="match status" value="1"/>
</dbReference>
<accession>A0A179B7T5</accession>
<dbReference type="RefSeq" id="WP_054608893.1">
    <property type="nucleotide sequence ID" value="NZ_AP025160.1"/>
</dbReference>
<reference evidence="1 3" key="1">
    <citation type="submission" date="2016-04" db="EMBL/GenBank/DDBJ databases">
        <title>Acidithiobacillus ferrooxidans genome sequencing and assembly.</title>
        <authorList>
            <person name="Zhou Z."/>
        </authorList>
    </citation>
    <scope>NUCLEOTIDE SEQUENCE [LARGE SCALE GENOMIC DNA]</scope>
    <source>
        <strain evidence="1 3">BY0502</strain>
    </source>
</reference>
<dbReference type="Proteomes" id="UP000078302">
    <property type="component" value="Unassembled WGS sequence"/>
</dbReference>
<evidence type="ECO:0000313" key="3">
    <source>
        <dbReference type="Proteomes" id="UP000078302"/>
    </source>
</evidence>
<dbReference type="AlphaFoldDB" id="A0A179B7T5"/>
<dbReference type="OrthoDB" id="5298361at2"/>
<organism evidence="1 3">
    <name type="scientific">Acidithiobacillus ferrooxidans</name>
    <name type="common">Thiobacillus ferrooxidans</name>
    <dbReference type="NCBI Taxonomy" id="920"/>
    <lineage>
        <taxon>Bacteria</taxon>
        <taxon>Pseudomonadati</taxon>
        <taxon>Pseudomonadota</taxon>
        <taxon>Acidithiobacillia</taxon>
        <taxon>Acidithiobacillales</taxon>
        <taxon>Acidithiobacillaceae</taxon>
        <taxon>Acidithiobacillus</taxon>
    </lineage>
</organism>
<dbReference type="EMBL" id="QKQP01000001">
    <property type="protein sequence ID" value="PZD82347.1"/>
    <property type="molecule type" value="Genomic_DNA"/>
</dbReference>
<gene>
    <name evidence="1" type="ORF">A4H96_12290</name>
    <name evidence="2" type="ORF">DN052_04820</name>
</gene>
<name>A0A179B7T5_ACIFR</name>
<reference evidence="2 4" key="2">
    <citation type="submission" date="2018-06" db="EMBL/GenBank/DDBJ databases">
        <title>Draft sequence of Acidithiobacillus ferrooxidans CCM 4253.</title>
        <authorList>
            <person name="Moya-Beltran A."/>
            <person name="Castro M."/>
            <person name="Covarrubias P.C."/>
            <person name="Issotta F."/>
            <person name="Janiczek O."/>
            <person name="Mandl M."/>
            <person name="Kucera J."/>
            <person name="Quatrini R."/>
        </authorList>
    </citation>
    <scope>NUCLEOTIDE SEQUENCE [LARGE SCALE GENOMIC DNA]</scope>
    <source>
        <strain evidence="2 4">CCM 4253</strain>
    </source>
</reference>
<evidence type="ECO:0000313" key="4">
    <source>
        <dbReference type="Proteomes" id="UP000248886"/>
    </source>
</evidence>
<sequence>MRKVFHTSQFMAGNSPAVRIPVSMAFPKQTKLVVIREGNRLIVEPEEDSLESLPALFAALRPQHTGERPEFVETERSW</sequence>
<dbReference type="InterPro" id="IPR037914">
    <property type="entry name" value="SpoVT-AbrB_sf"/>
</dbReference>
<dbReference type="Proteomes" id="UP000248886">
    <property type="component" value="Unassembled WGS sequence"/>
</dbReference>
<proteinExistence type="predicted"/>
<dbReference type="EMBL" id="LVXZ01000186">
    <property type="protein sequence ID" value="OAP87747.1"/>
    <property type="molecule type" value="Genomic_DNA"/>
</dbReference>
<evidence type="ECO:0000313" key="1">
    <source>
        <dbReference type="EMBL" id="OAP87747.1"/>
    </source>
</evidence>
<comment type="caution">
    <text evidence="1">The sequence shown here is derived from an EMBL/GenBank/DDBJ whole genome shotgun (WGS) entry which is preliminary data.</text>
</comment>
<protein>
    <submittedName>
        <fullName evidence="1">AbrB family transcriptional regulator</fullName>
    </submittedName>
</protein>
<evidence type="ECO:0000313" key="2">
    <source>
        <dbReference type="EMBL" id="PZD82347.1"/>
    </source>
</evidence>